<name>A0AAN9V712_9PEZI</name>
<dbReference type="InterPro" id="IPR046676">
    <property type="entry name" value="DUF6546"/>
</dbReference>
<gene>
    <name evidence="3" type="ORF">SLS62_002326</name>
</gene>
<dbReference type="AlphaFoldDB" id="A0AAN9V712"/>
<protein>
    <recommendedName>
        <fullName evidence="2">DUF6546 domain-containing protein</fullName>
    </recommendedName>
</protein>
<keyword evidence="4" id="KW-1185">Reference proteome</keyword>
<sequence>MTPSLTTLPPEIKYRIAGYLAGARREGDSATGKGDLPGYANRVAKYTTISKEWQEIFESFVFKDLFVTSTRLPYVASVINAKRLKYLDQIFLLVQLPATTMEGCGRAENDDEKARNSKIVDSMVSSLFNSCLVAWKRHQVSHSGITLQIRVMAPTDYIAMAGTSRWGYHTIHGGTMVNHRSFFSDVGTRSFEDSFLELSTPLPQAECISTLKMGDVHSTRNFSAYAYGSLLRALPSLQDVKLHTFAVRNARLCHRQDNNLIYTRLMTTERGVDTLSCTLREISYGLTTLQVLGPIGPQFFWPLGGSKKAQSNTHWPRLKSLGAHLHFVQPGGTYLFKHTIQNRQLGRACQKCVWEANSGPLNKLYSAVAKAASKMPKLEVLALRVMVAPGPLWHEFRFQLVDGRRAYLCWISDPLFEPSEEVLRLWKEVADARDLALNVVIARASPSEQDYVDNKDGTMFIREYENEEPWNTLPAKEGEESADNDDDDDDDDD</sequence>
<comment type="caution">
    <text evidence="3">The sequence shown here is derived from an EMBL/GenBank/DDBJ whole genome shotgun (WGS) entry which is preliminary data.</text>
</comment>
<feature type="region of interest" description="Disordered" evidence="1">
    <location>
        <begin position="465"/>
        <end position="493"/>
    </location>
</feature>
<proteinExistence type="predicted"/>
<evidence type="ECO:0000313" key="3">
    <source>
        <dbReference type="EMBL" id="KAK7755714.1"/>
    </source>
</evidence>
<feature type="compositionally biased region" description="Acidic residues" evidence="1">
    <location>
        <begin position="480"/>
        <end position="493"/>
    </location>
</feature>
<dbReference type="Pfam" id="PF20183">
    <property type="entry name" value="DUF6546"/>
    <property type="match status" value="1"/>
</dbReference>
<evidence type="ECO:0000259" key="2">
    <source>
        <dbReference type="Pfam" id="PF20183"/>
    </source>
</evidence>
<organism evidence="3 4">
    <name type="scientific">Diatrype stigma</name>
    <dbReference type="NCBI Taxonomy" id="117547"/>
    <lineage>
        <taxon>Eukaryota</taxon>
        <taxon>Fungi</taxon>
        <taxon>Dikarya</taxon>
        <taxon>Ascomycota</taxon>
        <taxon>Pezizomycotina</taxon>
        <taxon>Sordariomycetes</taxon>
        <taxon>Xylariomycetidae</taxon>
        <taxon>Xylariales</taxon>
        <taxon>Diatrypaceae</taxon>
        <taxon>Diatrype</taxon>
    </lineage>
</organism>
<accession>A0AAN9V712</accession>
<feature type="domain" description="DUF6546" evidence="2">
    <location>
        <begin position="351"/>
        <end position="443"/>
    </location>
</feature>
<dbReference type="EMBL" id="JAKJXP020000011">
    <property type="protein sequence ID" value="KAK7755714.1"/>
    <property type="molecule type" value="Genomic_DNA"/>
</dbReference>
<evidence type="ECO:0000256" key="1">
    <source>
        <dbReference type="SAM" id="MobiDB-lite"/>
    </source>
</evidence>
<reference evidence="3 4" key="1">
    <citation type="submission" date="2024-02" db="EMBL/GenBank/DDBJ databases">
        <title>De novo assembly and annotation of 12 fungi associated with fruit tree decline syndrome in Ontario, Canada.</title>
        <authorList>
            <person name="Sulman M."/>
            <person name="Ellouze W."/>
            <person name="Ilyukhin E."/>
        </authorList>
    </citation>
    <scope>NUCLEOTIDE SEQUENCE [LARGE SCALE GENOMIC DNA]</scope>
    <source>
        <strain evidence="3 4">M11/M66-122</strain>
    </source>
</reference>
<evidence type="ECO:0000313" key="4">
    <source>
        <dbReference type="Proteomes" id="UP001320420"/>
    </source>
</evidence>
<dbReference type="Proteomes" id="UP001320420">
    <property type="component" value="Unassembled WGS sequence"/>
</dbReference>